<proteinExistence type="inferred from homology"/>
<evidence type="ECO:0000256" key="4">
    <source>
        <dbReference type="ARBA" id="ARBA00023136"/>
    </source>
</evidence>
<evidence type="ECO:0000313" key="8">
    <source>
        <dbReference type="RefSeq" id="XP_013175484.1"/>
    </source>
</evidence>
<dbReference type="PANTHER" id="PTHR12563:SF23">
    <property type="entry name" value="BCDNA.GH07066"/>
    <property type="match status" value="1"/>
</dbReference>
<feature type="non-terminal residue" evidence="8">
    <location>
        <position position="1"/>
    </location>
</feature>
<evidence type="ECO:0000256" key="3">
    <source>
        <dbReference type="ARBA" id="ARBA00022679"/>
    </source>
</evidence>
<keyword evidence="4" id="KW-0472">Membrane</keyword>
<dbReference type="GeneID" id="106123615"/>
<dbReference type="InterPro" id="IPR002123">
    <property type="entry name" value="Plipid/glycerol_acylTrfase"/>
</dbReference>
<gene>
    <name evidence="8" type="primary">LOC106123615</name>
</gene>
<dbReference type="InterPro" id="IPR041728">
    <property type="entry name" value="GPAT/DHAPAT_LPLAT"/>
</dbReference>
<dbReference type="KEGG" id="pxu:106123615"/>
<name>A0AAJ6ZMB6_PAPXU</name>
<organism evidence="8">
    <name type="scientific">Papilio xuthus</name>
    <name type="common">Asian swallowtail butterfly</name>
    <dbReference type="NCBI Taxonomy" id="66420"/>
    <lineage>
        <taxon>Eukaryota</taxon>
        <taxon>Metazoa</taxon>
        <taxon>Ecdysozoa</taxon>
        <taxon>Arthropoda</taxon>
        <taxon>Hexapoda</taxon>
        <taxon>Insecta</taxon>
        <taxon>Pterygota</taxon>
        <taxon>Neoptera</taxon>
        <taxon>Endopterygota</taxon>
        <taxon>Lepidoptera</taxon>
        <taxon>Glossata</taxon>
        <taxon>Ditrysia</taxon>
        <taxon>Papilionoidea</taxon>
        <taxon>Papilionidae</taxon>
        <taxon>Papilioninae</taxon>
        <taxon>Papilio</taxon>
    </lineage>
</organism>
<dbReference type="GO" id="GO:0006631">
    <property type="term" value="P:fatty acid metabolic process"/>
    <property type="evidence" value="ECO:0007669"/>
    <property type="project" value="TreeGrafter"/>
</dbReference>
<reference evidence="8" key="1">
    <citation type="submission" date="2025-08" db="UniProtKB">
        <authorList>
            <consortium name="RefSeq"/>
        </authorList>
    </citation>
    <scope>IDENTIFICATION</scope>
</reference>
<feature type="domain" description="Phospholipid/glycerol acyltransferase" evidence="6">
    <location>
        <begin position="3"/>
        <end position="93"/>
    </location>
</feature>
<keyword evidence="3" id="KW-0808">Transferase</keyword>
<dbReference type="GO" id="GO:0008654">
    <property type="term" value="P:phospholipid biosynthetic process"/>
    <property type="evidence" value="ECO:0007669"/>
    <property type="project" value="TreeGrafter"/>
</dbReference>
<evidence type="ECO:0000256" key="2">
    <source>
        <dbReference type="ARBA" id="ARBA00007937"/>
    </source>
</evidence>
<dbReference type="RefSeq" id="XP_013175484.1">
    <property type="nucleotide sequence ID" value="XM_013320030.1"/>
</dbReference>
<evidence type="ECO:0000256" key="5">
    <source>
        <dbReference type="ARBA" id="ARBA00023315"/>
    </source>
</evidence>
<dbReference type="GO" id="GO:0031966">
    <property type="term" value="C:mitochondrial membrane"/>
    <property type="evidence" value="ECO:0007669"/>
    <property type="project" value="TreeGrafter"/>
</dbReference>
<dbReference type="PANTHER" id="PTHR12563">
    <property type="entry name" value="GLYCEROL-3-PHOSPHATE ACYLTRANSFERASE"/>
    <property type="match status" value="1"/>
</dbReference>
<dbReference type="Pfam" id="PF19277">
    <property type="entry name" value="GPAT_C"/>
    <property type="match status" value="1"/>
</dbReference>
<keyword evidence="5" id="KW-0012">Acyltransferase</keyword>
<dbReference type="Pfam" id="PF01553">
    <property type="entry name" value="Acyltransferase"/>
    <property type="match status" value="1"/>
</dbReference>
<dbReference type="GO" id="GO:0006072">
    <property type="term" value="P:glycerol-3-phosphate metabolic process"/>
    <property type="evidence" value="ECO:0007669"/>
    <property type="project" value="TreeGrafter"/>
</dbReference>
<accession>A0AAJ6ZMB6</accession>
<dbReference type="InterPro" id="IPR045520">
    <property type="entry name" value="GPAT/DHAPAT_C"/>
</dbReference>
<evidence type="ECO:0000259" key="6">
    <source>
        <dbReference type="Pfam" id="PF01553"/>
    </source>
</evidence>
<dbReference type="AlphaFoldDB" id="A0AAJ6ZMB6"/>
<sequence>KFVFCSWILRGCGAFYIRRRVDGSEYHGDPIYKSALRAYILNSLGANNNLEFFIEGGRTRTGKPQPPKAGILSVIMDAYLDGTIDDALLVPVTLNYERLVDGSFVREQLGMPKQMETFWSALRGIWRTLNTNHGGIRVDFNQPISLKELVTSFQKYNYLKAPIERCLTPPNNNLAVNLDRQILYNHSHSSLYGADVTTDHKMMVEAIGRHLVYDAAQSTALMSTNVLSYVLLSEQRRGCTLQQLQRCVEARGAALQAAGRDLGYTGDTSSLVKHALEMLGRGLVRRDGRQVRAQPTVSAALELSYYANALVAHYAAPAILATALESIVCESDEDTVRHSELIESSLQLCEVLSQEFILCPPCTRIEETMLSAIGTLVSCDVLSEIQVNIYLWNPGTL</sequence>
<evidence type="ECO:0000259" key="7">
    <source>
        <dbReference type="Pfam" id="PF19277"/>
    </source>
</evidence>
<comment type="subcellular location">
    <subcellularLocation>
        <location evidence="1">Membrane</location>
    </subcellularLocation>
</comment>
<feature type="domain" description="GPAT/DHAPAT C-terminal" evidence="7">
    <location>
        <begin position="105"/>
        <end position="384"/>
    </location>
</feature>
<protein>
    <submittedName>
        <fullName evidence="8">Glycerol-3-phosphate acyltransferase 1, mitochondrial-like</fullName>
    </submittedName>
</protein>
<comment type="similarity">
    <text evidence="2">Belongs to the GPAT/DAPAT family.</text>
</comment>
<dbReference type="Proteomes" id="UP000694872">
    <property type="component" value="Unplaced"/>
</dbReference>
<evidence type="ECO:0000256" key="1">
    <source>
        <dbReference type="ARBA" id="ARBA00004370"/>
    </source>
</evidence>
<dbReference type="CDD" id="cd07993">
    <property type="entry name" value="LPLAT_DHAPAT-like"/>
    <property type="match status" value="1"/>
</dbReference>
<dbReference type="GO" id="GO:0004366">
    <property type="term" value="F:glycerol-3-phosphate O-acyltransferase activity"/>
    <property type="evidence" value="ECO:0007669"/>
    <property type="project" value="TreeGrafter"/>
</dbReference>
<dbReference type="InterPro" id="IPR022284">
    <property type="entry name" value="GPAT/DHAPAT"/>
</dbReference>
<dbReference type="SUPFAM" id="SSF69593">
    <property type="entry name" value="Glycerol-3-phosphate (1)-acyltransferase"/>
    <property type="match status" value="1"/>
</dbReference>
<dbReference type="GO" id="GO:0019432">
    <property type="term" value="P:triglyceride biosynthetic process"/>
    <property type="evidence" value="ECO:0007669"/>
    <property type="project" value="TreeGrafter"/>
</dbReference>